<sequence length="173" mass="19269">MNIYARIRPPGVSDMYAQTSELSSSTRAQNINENQSTLSKPTSGQTKPSSLRIEKPTALIQNASSLDKDYKCCIFTSSSKEKSQYVAISGNPIKKQLLDEYVKTDRNIIQYRNSILENASIYKFDQSFGFKATNSQICKDICDDQIKQALSLGLSSTFMIIGPAKLYLGKNTQ</sequence>
<feature type="region of interest" description="Disordered" evidence="1">
    <location>
        <begin position="15"/>
        <end position="51"/>
    </location>
</feature>
<dbReference type="OrthoDB" id="300011at2759"/>
<reference evidence="2 3" key="1">
    <citation type="submission" date="2011-07" db="EMBL/GenBank/DDBJ databases">
        <authorList>
            <person name="Coyne R."/>
            <person name="Brami D."/>
            <person name="Johnson J."/>
            <person name="Hostetler J."/>
            <person name="Hannick L."/>
            <person name="Clark T."/>
            <person name="Cassidy-Hanley D."/>
            <person name="Inman J."/>
        </authorList>
    </citation>
    <scope>NUCLEOTIDE SEQUENCE [LARGE SCALE GENOMIC DNA]</scope>
    <source>
        <strain evidence="2 3">G5</strain>
    </source>
</reference>
<dbReference type="AlphaFoldDB" id="G0QIV4"/>
<dbReference type="EMBL" id="GL983042">
    <property type="protein sequence ID" value="EGR34839.1"/>
    <property type="molecule type" value="Genomic_DNA"/>
</dbReference>
<proteinExistence type="predicted"/>
<dbReference type="InParanoid" id="G0QIV4"/>
<dbReference type="RefSeq" id="XP_004040143.1">
    <property type="nucleotide sequence ID" value="XM_004040095.1"/>
</dbReference>
<evidence type="ECO:0000313" key="3">
    <source>
        <dbReference type="Proteomes" id="UP000008983"/>
    </source>
</evidence>
<keyword evidence="3" id="KW-1185">Reference proteome</keyword>
<dbReference type="GeneID" id="14911024"/>
<gene>
    <name evidence="2" type="ORF">IMG5_000670</name>
</gene>
<protein>
    <submittedName>
        <fullName evidence="2">Kinesin motor domain protein</fullName>
    </submittedName>
</protein>
<name>G0QIV4_ICHMU</name>
<feature type="compositionally biased region" description="Polar residues" evidence="1">
    <location>
        <begin position="16"/>
        <end position="49"/>
    </location>
</feature>
<accession>G0QIV4</accession>
<organism evidence="2 3">
    <name type="scientific">Ichthyophthirius multifiliis</name>
    <name type="common">White spot disease agent</name>
    <name type="synonym">Ich</name>
    <dbReference type="NCBI Taxonomy" id="5932"/>
    <lineage>
        <taxon>Eukaryota</taxon>
        <taxon>Sar</taxon>
        <taxon>Alveolata</taxon>
        <taxon>Ciliophora</taxon>
        <taxon>Intramacronucleata</taxon>
        <taxon>Oligohymenophorea</taxon>
        <taxon>Hymenostomatida</taxon>
        <taxon>Ophryoglenina</taxon>
        <taxon>Ichthyophthirius</taxon>
    </lineage>
</organism>
<evidence type="ECO:0000313" key="2">
    <source>
        <dbReference type="EMBL" id="EGR34839.1"/>
    </source>
</evidence>
<evidence type="ECO:0000256" key="1">
    <source>
        <dbReference type="SAM" id="MobiDB-lite"/>
    </source>
</evidence>
<dbReference type="Proteomes" id="UP000008983">
    <property type="component" value="Unassembled WGS sequence"/>
</dbReference>